<evidence type="ECO:0000313" key="3">
    <source>
        <dbReference type="EMBL" id="QJC55712.1"/>
    </source>
</evidence>
<dbReference type="InterPro" id="IPR029058">
    <property type="entry name" value="AB_hydrolase_fold"/>
</dbReference>
<dbReference type="Gene3D" id="3.40.50.1820">
    <property type="entry name" value="alpha/beta hydrolase"/>
    <property type="match status" value="1"/>
</dbReference>
<dbReference type="AlphaFoldDB" id="A0A6H2H754"/>
<dbReference type="EC" id="3.1.1.1" evidence="3"/>
<accession>A0A6H2H754</accession>
<dbReference type="Pfam" id="PF07859">
    <property type="entry name" value="Abhydrolase_3"/>
    <property type="match status" value="1"/>
</dbReference>
<dbReference type="EMBL" id="CP051461">
    <property type="protein sequence ID" value="QJC55712.1"/>
    <property type="molecule type" value="Genomic_DNA"/>
</dbReference>
<keyword evidence="1 3" id="KW-0378">Hydrolase</keyword>
<proteinExistence type="predicted"/>
<name>A0A6H2H754_9BURK</name>
<dbReference type="InterPro" id="IPR050300">
    <property type="entry name" value="GDXG_lipolytic_enzyme"/>
</dbReference>
<feature type="domain" description="Alpha/beta hydrolase fold-3" evidence="2">
    <location>
        <begin position="81"/>
        <end position="172"/>
    </location>
</feature>
<gene>
    <name evidence="3" type="primary">nlhH_1</name>
    <name evidence="3" type="ORF">HC248_00994</name>
</gene>
<dbReference type="PANTHER" id="PTHR48081:SF33">
    <property type="entry name" value="KYNURENINE FORMAMIDASE"/>
    <property type="match status" value="1"/>
</dbReference>
<dbReference type="PANTHER" id="PTHR48081">
    <property type="entry name" value="AB HYDROLASE SUPERFAMILY PROTEIN C4A8.06C"/>
    <property type="match status" value="1"/>
</dbReference>
<dbReference type="RefSeq" id="WP_168921538.1">
    <property type="nucleotide sequence ID" value="NZ_CP051461.1"/>
</dbReference>
<evidence type="ECO:0000313" key="4">
    <source>
        <dbReference type="Proteomes" id="UP000502041"/>
    </source>
</evidence>
<dbReference type="Proteomes" id="UP000502041">
    <property type="component" value="Chromosome"/>
</dbReference>
<organism evidence="3 4">
    <name type="scientific">Polaromonas vacuolata</name>
    <dbReference type="NCBI Taxonomy" id="37448"/>
    <lineage>
        <taxon>Bacteria</taxon>
        <taxon>Pseudomonadati</taxon>
        <taxon>Pseudomonadota</taxon>
        <taxon>Betaproteobacteria</taxon>
        <taxon>Burkholderiales</taxon>
        <taxon>Comamonadaceae</taxon>
        <taxon>Polaromonas</taxon>
    </lineage>
</organism>
<protein>
    <submittedName>
        <fullName evidence="3">Carboxylesterase NlhH</fullName>
        <ecNumber evidence="3">3.1.1.1</ecNumber>
    </submittedName>
</protein>
<reference evidence="3 4" key="1">
    <citation type="submission" date="2020-04" db="EMBL/GenBank/DDBJ databases">
        <title>Complete genome of a Psychrophilic, Marine, Gas Vacuolate Bacterium Polaromonas vacuolata KCTC 22033T.</title>
        <authorList>
            <person name="Hwang K."/>
            <person name="Kim K.M."/>
        </authorList>
    </citation>
    <scope>NUCLEOTIDE SEQUENCE [LARGE SCALE GENOMIC DNA]</scope>
    <source>
        <strain evidence="3 4">KCTC 22033</strain>
    </source>
</reference>
<evidence type="ECO:0000256" key="1">
    <source>
        <dbReference type="ARBA" id="ARBA00022801"/>
    </source>
</evidence>
<dbReference type="KEGG" id="pvac:HC248_00994"/>
<sequence length="311" mass="34159">MKQSAEIWNPEWLDSMYNNRALVPDHADYFKRWGEDSHHARKSLVCTLDQAYGDGPAESLDIFPAAAPDGSPVPEGGAPVLVFIHGGYWRSLDKADHSFIAPAFTAAGACVVIPNYALCPAVTIPEISLQMVKALAWTWRNIADHGGNPRRITVVGHSAGGHLAAMLLACQWMTYAIDLPSDVFRSALSISGVFDLEPLRHTPFLKDSLQLTPEHVLKASPALLPRPRRKTLYSVAGGAESAEFLRQNRLIQDVWGRVTVPICGALADLNHFSILDALIEPSHRLHELALELLGLDKPVYEEPELSQPELV</sequence>
<dbReference type="SUPFAM" id="SSF53474">
    <property type="entry name" value="alpha/beta-Hydrolases"/>
    <property type="match status" value="1"/>
</dbReference>
<dbReference type="GO" id="GO:0106435">
    <property type="term" value="F:carboxylesterase activity"/>
    <property type="evidence" value="ECO:0007669"/>
    <property type="project" value="UniProtKB-EC"/>
</dbReference>
<keyword evidence="4" id="KW-1185">Reference proteome</keyword>
<dbReference type="InterPro" id="IPR013094">
    <property type="entry name" value="AB_hydrolase_3"/>
</dbReference>
<evidence type="ECO:0000259" key="2">
    <source>
        <dbReference type="Pfam" id="PF07859"/>
    </source>
</evidence>